<reference evidence="1 2" key="1">
    <citation type="submission" date="2012-10" db="EMBL/GenBank/DDBJ databases">
        <authorList>
            <person name="Zafar N."/>
            <person name="Inman J."/>
            <person name="Hall N."/>
            <person name="Lorenzi H."/>
            <person name="Caler E."/>
        </authorList>
    </citation>
    <scope>NUCLEOTIDE SEQUENCE [LARGE SCALE GENOMIC DNA]</scope>
    <source>
        <strain evidence="1 2">IP1</strain>
    </source>
</reference>
<dbReference type="InterPro" id="IPR032675">
    <property type="entry name" value="LRR_dom_sf"/>
</dbReference>
<dbReference type="PANTHER" id="PTHR45661:SF3">
    <property type="entry name" value="IG-LIKE DOMAIN-CONTAINING PROTEIN"/>
    <property type="match status" value="1"/>
</dbReference>
<proteinExistence type="predicted"/>
<dbReference type="SUPFAM" id="SSF52058">
    <property type="entry name" value="L domain-like"/>
    <property type="match status" value="2"/>
</dbReference>
<organism evidence="1 2">
    <name type="scientific">Entamoeba invadens IP1</name>
    <dbReference type="NCBI Taxonomy" id="370355"/>
    <lineage>
        <taxon>Eukaryota</taxon>
        <taxon>Amoebozoa</taxon>
        <taxon>Evosea</taxon>
        <taxon>Archamoebae</taxon>
        <taxon>Mastigamoebida</taxon>
        <taxon>Entamoebidae</taxon>
        <taxon>Entamoeba</taxon>
    </lineage>
</organism>
<dbReference type="PANTHER" id="PTHR45661">
    <property type="entry name" value="SURFACE ANTIGEN"/>
    <property type="match status" value="1"/>
</dbReference>
<dbReference type="RefSeq" id="XP_004185884.1">
    <property type="nucleotide sequence ID" value="XM_004185836.1"/>
</dbReference>
<dbReference type="EMBL" id="KB206960">
    <property type="protein sequence ID" value="ELP86538.1"/>
    <property type="molecule type" value="Genomic_DNA"/>
</dbReference>
<dbReference type="Pfam" id="PF13306">
    <property type="entry name" value="LRR_5"/>
    <property type="match status" value="4"/>
</dbReference>
<dbReference type="Gene3D" id="3.80.10.10">
    <property type="entry name" value="Ribonuclease Inhibitor"/>
    <property type="match status" value="5"/>
</dbReference>
<sequence>MGKIDKYLMIIISQHFKNITDFINVEFVCKKYANNMARFHYNPIPLTLKTRQFFPNLKILHLYAKDDLLFTDYKITSHHVEYKMKLKCSDFEEKTLSDILDRAFPTTYRRICYTGYNKGDVVTIPDGVQSLSKWCLDMCNAQTIHIPESVVEIGRSTFECCNMVEHLYLPSHLTKLSGAFTYVYKLKDLVIPSLVTTLHSCLFVECTELTKVEFSSDITTLPEYLFYLSGKGKYEVPNTITKLDDYAFAECNWATVIVHENVAQFGVGLFQDAHVEVVELPNTMSEIGDEMFRECASLKEVKMPNKLTRIGINCFVGCTNLKQIQLPTSIQILDDNSLGDVEVSNTYSEFEVLQHVGKNVLNKFHFTTFVLPEDVKDANSYFENCKELATVTFNQSICELNRTFCCCKSLKEVVIPETITQIGDFCFSKCTSLTHVDLPQNICTLGDSTFESCVALNVLALPHNVTKLGNKCFKNCKLLSRINTRHIINMGKSCFKNCTQLSAITVKSTTRYGISCFAHCNLKDVVFPKEVVTSYVSSEERFCNFDTHIVDFGLKMFVSATSLQSVALPTNIDVLPNMMFSGCVALSSVKGTNHVTEIGNSSFANCCRLTEIQLEKVVSFGNSALCGVGITHINFNTQTTRLGECCLSNTPITHIEIPEAVCEMYKMLADCDKLEDVTLYSDYLYAPLIFSRCTSLKTVTFANDTNIIKTDIFKDCVLLEKVVFFGEISDIGNHLFKEKTKLQEVYFPSTLTHIGRDVFSGCEQLTKVGDCQRVQIISQKAFQNCKSLKEMNLSSHLKKIEMNAFVGCTSLETEFCNTFGITTEILPTKQTKK</sequence>
<dbReference type="Proteomes" id="UP000014680">
    <property type="component" value="Unassembled WGS sequence"/>
</dbReference>
<evidence type="ECO:0008006" key="3">
    <source>
        <dbReference type="Google" id="ProtNLM"/>
    </source>
</evidence>
<dbReference type="KEGG" id="eiv:EIN_160820"/>
<protein>
    <recommendedName>
        <fullName evidence="3">Leucine rich repeat containing protein BspA family protein</fullName>
    </recommendedName>
</protein>
<dbReference type="InterPro" id="IPR026906">
    <property type="entry name" value="LRR_5"/>
</dbReference>
<evidence type="ECO:0000313" key="1">
    <source>
        <dbReference type="EMBL" id="ELP86538.1"/>
    </source>
</evidence>
<dbReference type="VEuPathDB" id="AmoebaDB:EIN_160820"/>
<evidence type="ECO:0000313" key="2">
    <source>
        <dbReference type="Proteomes" id="UP000014680"/>
    </source>
</evidence>
<gene>
    <name evidence="1" type="ORF">EIN_160820</name>
</gene>
<dbReference type="AlphaFoldDB" id="A0A0A1TYI8"/>
<dbReference type="GeneID" id="14885567"/>
<accession>A0A0A1TYI8</accession>
<name>A0A0A1TYI8_ENTIV</name>
<keyword evidence="2" id="KW-1185">Reference proteome</keyword>
<dbReference type="InterPro" id="IPR053139">
    <property type="entry name" value="Surface_bspA-like"/>
</dbReference>